<dbReference type="OrthoDB" id="409136at2759"/>
<accession>A0A9W8YI59</accession>
<keyword evidence="3" id="KW-1185">Reference proteome</keyword>
<comment type="caution">
    <text evidence="2">The sequence shown here is derived from an EMBL/GenBank/DDBJ whole genome shotgun (WGS) entry which is preliminary data.</text>
</comment>
<sequence>MGQAQEKFISVELEILEQLRAEFTDSYSSIVHFHLYMIGRTAELATPTIMVFCQEKEPRKKAKKALEEGRIIEKLPGFRIGHQSTQPLVGSLIQPATERSAMDQLGLPGSAPRVYFDPSHAIQAFGMPIFVKHSDAILRQATANAVFDGEKCVYLTVSHVFHQNAESVQNTTTDSDSEKDFGSGTEAEVDDVCMEVTSRASMSSAGESLDDGPDSASSESESSTWTNEPSLTQQLVSDNPRASALQMVRATQPMGQGLSDSPAITSIPPIESLEYLGCLTRSSTELDWALVEIKNPKSYARIHEIKSTTWSDNIHTNPQELTLGSRVIANTSHGSIYGILSDDASYMRFPGSFTFQKVYSVALDAPLDWGDCSLFPMSLQLFRMAMLLPPP</sequence>
<protein>
    <submittedName>
        <fullName evidence="2">Uncharacterized protein</fullName>
    </submittedName>
</protein>
<evidence type="ECO:0000313" key="2">
    <source>
        <dbReference type="EMBL" id="KAJ4376053.1"/>
    </source>
</evidence>
<dbReference type="EMBL" id="JAPEUY010000002">
    <property type="protein sequence ID" value="KAJ4376053.1"/>
    <property type="molecule type" value="Genomic_DNA"/>
</dbReference>
<organism evidence="2 3">
    <name type="scientific">Neocucurbitaria cava</name>
    <dbReference type="NCBI Taxonomy" id="798079"/>
    <lineage>
        <taxon>Eukaryota</taxon>
        <taxon>Fungi</taxon>
        <taxon>Dikarya</taxon>
        <taxon>Ascomycota</taxon>
        <taxon>Pezizomycotina</taxon>
        <taxon>Dothideomycetes</taxon>
        <taxon>Pleosporomycetidae</taxon>
        <taxon>Pleosporales</taxon>
        <taxon>Pleosporineae</taxon>
        <taxon>Cucurbitariaceae</taxon>
        <taxon>Neocucurbitaria</taxon>
    </lineage>
</organism>
<evidence type="ECO:0000256" key="1">
    <source>
        <dbReference type="SAM" id="MobiDB-lite"/>
    </source>
</evidence>
<feature type="region of interest" description="Disordered" evidence="1">
    <location>
        <begin position="168"/>
        <end position="231"/>
    </location>
</feature>
<dbReference type="Proteomes" id="UP001140560">
    <property type="component" value="Unassembled WGS sequence"/>
</dbReference>
<evidence type="ECO:0000313" key="3">
    <source>
        <dbReference type="Proteomes" id="UP001140560"/>
    </source>
</evidence>
<reference evidence="2" key="1">
    <citation type="submission" date="2022-10" db="EMBL/GenBank/DDBJ databases">
        <title>Tapping the CABI collections for fungal endophytes: first genome assemblies for Collariella, Neodidymelliopsis, Ascochyta clinopodiicola, Didymella pomorum, Didymosphaeria variabile, Neocosmospora piperis and Neocucurbitaria cava.</title>
        <authorList>
            <person name="Hill R."/>
        </authorList>
    </citation>
    <scope>NUCLEOTIDE SEQUENCE</scope>
    <source>
        <strain evidence="2">IMI 356814</strain>
    </source>
</reference>
<dbReference type="AlphaFoldDB" id="A0A9W8YI59"/>
<name>A0A9W8YI59_9PLEO</name>
<gene>
    <name evidence="2" type="ORF">N0V83_001334</name>
</gene>
<proteinExistence type="predicted"/>